<reference evidence="13" key="1">
    <citation type="submission" date="2021-02" db="EMBL/GenBank/DDBJ databases">
        <authorList>
            <person name="Nowell W R."/>
        </authorList>
    </citation>
    <scope>NUCLEOTIDE SEQUENCE</scope>
</reference>
<dbReference type="GO" id="GO:0034067">
    <property type="term" value="P:protein localization to Golgi apparatus"/>
    <property type="evidence" value="ECO:0007669"/>
    <property type="project" value="TreeGrafter"/>
</dbReference>
<evidence type="ECO:0000256" key="4">
    <source>
        <dbReference type="ARBA" id="ARBA00022692"/>
    </source>
</evidence>
<organism evidence="13 17">
    <name type="scientific">Didymodactylos carnosus</name>
    <dbReference type="NCBI Taxonomy" id="1234261"/>
    <lineage>
        <taxon>Eukaryota</taxon>
        <taxon>Metazoa</taxon>
        <taxon>Spiralia</taxon>
        <taxon>Gnathifera</taxon>
        <taxon>Rotifera</taxon>
        <taxon>Eurotatoria</taxon>
        <taxon>Bdelloidea</taxon>
        <taxon>Philodinida</taxon>
        <taxon>Philodinidae</taxon>
        <taxon>Didymodactylos</taxon>
    </lineage>
</organism>
<dbReference type="PANTHER" id="PTHR45909:SF1">
    <property type="entry name" value="ADP-RIBOSYLATION FACTOR-RELATED PROTEIN 1"/>
    <property type="match status" value="1"/>
</dbReference>
<dbReference type="GO" id="GO:0006886">
    <property type="term" value="P:intracellular protein transport"/>
    <property type="evidence" value="ECO:0007669"/>
    <property type="project" value="TreeGrafter"/>
</dbReference>
<evidence type="ECO:0000256" key="6">
    <source>
        <dbReference type="ARBA" id="ARBA00022824"/>
    </source>
</evidence>
<evidence type="ECO:0000256" key="5">
    <source>
        <dbReference type="ARBA" id="ARBA00022741"/>
    </source>
</evidence>
<dbReference type="InterPro" id="IPR027417">
    <property type="entry name" value="P-loop_NTPase"/>
</dbReference>
<evidence type="ECO:0000256" key="11">
    <source>
        <dbReference type="SAM" id="MobiDB-lite"/>
    </source>
</evidence>
<keyword evidence="9 12" id="KW-0472">Membrane</keyword>
<accession>A0A813YV53</accession>
<dbReference type="SUPFAM" id="SSF52540">
    <property type="entry name" value="P-loop containing nucleoside triphosphate hydrolases"/>
    <property type="match status" value="1"/>
</dbReference>
<dbReference type="GO" id="GO:0043001">
    <property type="term" value="P:Golgi to plasma membrane protein transport"/>
    <property type="evidence" value="ECO:0007669"/>
    <property type="project" value="TreeGrafter"/>
</dbReference>
<proteinExistence type="inferred from homology"/>
<evidence type="ECO:0000313" key="16">
    <source>
        <dbReference type="EMBL" id="CAF3730006.1"/>
    </source>
</evidence>
<evidence type="ECO:0000313" key="14">
    <source>
        <dbReference type="EMBL" id="CAF0956882.1"/>
    </source>
</evidence>
<keyword evidence="10" id="KW-0675">Receptor</keyword>
<evidence type="ECO:0000256" key="12">
    <source>
        <dbReference type="SAM" id="Phobius"/>
    </source>
</evidence>
<evidence type="ECO:0000256" key="7">
    <source>
        <dbReference type="ARBA" id="ARBA00022989"/>
    </source>
</evidence>
<dbReference type="EMBL" id="CAJNOQ010001362">
    <property type="protein sequence ID" value="CAF0889453.1"/>
    <property type="molecule type" value="Genomic_DNA"/>
</dbReference>
<keyword evidence="4 12" id="KW-0812">Transmembrane</keyword>
<evidence type="ECO:0000256" key="8">
    <source>
        <dbReference type="ARBA" id="ARBA00023134"/>
    </source>
</evidence>
<dbReference type="OrthoDB" id="41266at2759"/>
<dbReference type="EMBL" id="CAJOBA010005003">
    <property type="protein sequence ID" value="CAF3730006.1"/>
    <property type="molecule type" value="Genomic_DNA"/>
</dbReference>
<dbReference type="GO" id="GO:0005794">
    <property type="term" value="C:Golgi apparatus"/>
    <property type="evidence" value="ECO:0007669"/>
    <property type="project" value="TreeGrafter"/>
</dbReference>
<dbReference type="Pfam" id="PF09439">
    <property type="entry name" value="SRPRB"/>
    <property type="match status" value="1"/>
</dbReference>
<dbReference type="AlphaFoldDB" id="A0A813YV53"/>
<keyword evidence="5" id="KW-0547">Nucleotide-binding</keyword>
<evidence type="ECO:0000313" key="15">
    <source>
        <dbReference type="EMBL" id="CAF3674050.1"/>
    </source>
</evidence>
<feature type="transmembrane region" description="Helical" evidence="12">
    <location>
        <begin position="32"/>
        <end position="53"/>
    </location>
</feature>
<evidence type="ECO:0000256" key="2">
    <source>
        <dbReference type="ARBA" id="ARBA00005619"/>
    </source>
</evidence>
<dbReference type="InterPro" id="IPR019009">
    <property type="entry name" value="SRP_receptor_beta_su"/>
</dbReference>
<keyword evidence="8" id="KW-0342">GTP-binding</keyword>
<evidence type="ECO:0000256" key="9">
    <source>
        <dbReference type="ARBA" id="ARBA00023136"/>
    </source>
</evidence>
<comment type="similarity">
    <text evidence="2">Belongs to the SRP receptor beta subunit family.</text>
</comment>
<evidence type="ECO:0000256" key="3">
    <source>
        <dbReference type="ARBA" id="ARBA00020256"/>
    </source>
</evidence>
<dbReference type="GO" id="GO:0005525">
    <property type="term" value="F:GTP binding"/>
    <property type="evidence" value="ECO:0007669"/>
    <property type="project" value="UniProtKB-KW"/>
</dbReference>
<evidence type="ECO:0000256" key="1">
    <source>
        <dbReference type="ARBA" id="ARBA00004389"/>
    </source>
</evidence>
<keyword evidence="6" id="KW-0256">Endoplasmic reticulum</keyword>
<dbReference type="Proteomes" id="UP000663829">
    <property type="component" value="Unassembled WGS sequence"/>
</dbReference>
<sequence>MDSNERVSSSINGNKHAGISDDSEFIDQSQPFPLAILMTFLVVFGTLVILWWAKLRLHTKRGDSLLLCGITNSGKTVLFSRLTTNRARRTVTSMSTNRGIANIAISTNRQLKRTVVIPVIDIPGNYRIRQRELDSNKSSAKAIIFVVDNTNVVHECKDVADYLYDILIDKHFRQQRIPLLIFFNKQDQLSDNSIRLVKTLLEDEIAVKRRTRASSVSVHQDKSNQNINDDIGRVGKDDFEFFDIKDLKVAFMTGSALGVEKKKINRSNHASDNDRTDEESETDEEDTTFTSGDEEDSNLSGVKDWLRETWRDGGGLYD</sequence>
<dbReference type="Proteomes" id="UP000677228">
    <property type="component" value="Unassembled WGS sequence"/>
</dbReference>
<comment type="subcellular location">
    <subcellularLocation>
        <location evidence="1">Endoplasmic reticulum membrane</location>
        <topology evidence="1">Single-pass membrane protein</topology>
    </subcellularLocation>
</comment>
<dbReference type="Proteomes" id="UP000681722">
    <property type="component" value="Unassembled WGS sequence"/>
</dbReference>
<keyword evidence="7 12" id="KW-1133">Transmembrane helix</keyword>
<dbReference type="PANTHER" id="PTHR45909">
    <property type="entry name" value="ADP-RIBOSYLATION FACTOR-RELATED PROTEIN 1"/>
    <property type="match status" value="1"/>
</dbReference>
<feature type="region of interest" description="Disordered" evidence="11">
    <location>
        <begin position="266"/>
        <end position="304"/>
    </location>
</feature>
<dbReference type="GO" id="GO:0005789">
    <property type="term" value="C:endoplasmic reticulum membrane"/>
    <property type="evidence" value="ECO:0007669"/>
    <property type="project" value="UniProtKB-SubCell"/>
</dbReference>
<name>A0A813YV53_9BILA</name>
<evidence type="ECO:0000313" key="17">
    <source>
        <dbReference type="Proteomes" id="UP000663829"/>
    </source>
</evidence>
<keyword evidence="17" id="KW-1185">Reference proteome</keyword>
<dbReference type="Proteomes" id="UP000682733">
    <property type="component" value="Unassembled WGS sequence"/>
</dbReference>
<protein>
    <recommendedName>
        <fullName evidence="3">Signal recognition particle receptor subunit beta</fullName>
    </recommendedName>
</protein>
<dbReference type="GO" id="GO:0003924">
    <property type="term" value="F:GTPase activity"/>
    <property type="evidence" value="ECO:0007669"/>
    <property type="project" value="TreeGrafter"/>
</dbReference>
<comment type="caution">
    <text evidence="13">The sequence shown here is derived from an EMBL/GenBank/DDBJ whole genome shotgun (WGS) entry which is preliminary data.</text>
</comment>
<dbReference type="Gene3D" id="3.40.50.300">
    <property type="entry name" value="P-loop containing nucleotide triphosphate hydrolases"/>
    <property type="match status" value="1"/>
</dbReference>
<feature type="compositionally biased region" description="Acidic residues" evidence="11">
    <location>
        <begin position="275"/>
        <end position="297"/>
    </location>
</feature>
<dbReference type="EMBL" id="CAJNOK010004998">
    <property type="protein sequence ID" value="CAF0956882.1"/>
    <property type="molecule type" value="Genomic_DNA"/>
</dbReference>
<dbReference type="InterPro" id="IPR024156">
    <property type="entry name" value="Small_GTPase_ARF"/>
</dbReference>
<dbReference type="EMBL" id="CAJOBC010001362">
    <property type="protein sequence ID" value="CAF3674050.1"/>
    <property type="molecule type" value="Genomic_DNA"/>
</dbReference>
<gene>
    <name evidence="13" type="ORF">GPM918_LOCUS8042</name>
    <name evidence="14" type="ORF">OVA965_LOCUS12429</name>
    <name evidence="15" type="ORF">SRO942_LOCUS8042</name>
    <name evidence="16" type="ORF">TMI583_LOCUS12433</name>
</gene>
<evidence type="ECO:0000313" key="13">
    <source>
        <dbReference type="EMBL" id="CAF0889453.1"/>
    </source>
</evidence>
<evidence type="ECO:0000256" key="10">
    <source>
        <dbReference type="ARBA" id="ARBA00023170"/>
    </source>
</evidence>